<dbReference type="Proteomes" id="UP000641741">
    <property type="component" value="Unassembled WGS sequence"/>
</dbReference>
<keyword evidence="1" id="KW-0328">Glycosyltransferase</keyword>
<dbReference type="CDD" id="cd00761">
    <property type="entry name" value="Glyco_tranf_GTA_type"/>
    <property type="match status" value="1"/>
</dbReference>
<keyword evidence="2" id="KW-0808">Transferase</keyword>
<evidence type="ECO:0000256" key="2">
    <source>
        <dbReference type="ARBA" id="ARBA00022679"/>
    </source>
</evidence>
<protein>
    <submittedName>
        <fullName evidence="4">Glycosyltransferase</fullName>
    </submittedName>
</protein>
<dbReference type="PANTHER" id="PTHR22916">
    <property type="entry name" value="GLYCOSYLTRANSFERASE"/>
    <property type="match status" value="1"/>
</dbReference>
<evidence type="ECO:0000256" key="1">
    <source>
        <dbReference type="ARBA" id="ARBA00022676"/>
    </source>
</evidence>
<keyword evidence="5" id="KW-1185">Reference proteome</keyword>
<dbReference type="InterPro" id="IPR001173">
    <property type="entry name" value="Glyco_trans_2-like"/>
</dbReference>
<evidence type="ECO:0000259" key="3">
    <source>
        <dbReference type="Pfam" id="PF00535"/>
    </source>
</evidence>
<name>A0ABR7GMZ9_9FIRM</name>
<dbReference type="Gene3D" id="3.90.550.10">
    <property type="entry name" value="Spore Coat Polysaccharide Biosynthesis Protein SpsA, Chain A"/>
    <property type="match status" value="1"/>
</dbReference>
<gene>
    <name evidence="4" type="ORF">H8S02_07005</name>
</gene>
<dbReference type="Pfam" id="PF00535">
    <property type="entry name" value="Glycos_transf_2"/>
    <property type="match status" value="1"/>
</dbReference>
<comment type="caution">
    <text evidence="4">The sequence shown here is derived from an EMBL/GenBank/DDBJ whole genome shotgun (WGS) entry which is preliminary data.</text>
</comment>
<accession>A0ABR7GMZ9</accession>
<organism evidence="4 5">
    <name type="scientific">Agathobaculum hominis</name>
    <dbReference type="NCBI Taxonomy" id="2763014"/>
    <lineage>
        <taxon>Bacteria</taxon>
        <taxon>Bacillati</taxon>
        <taxon>Bacillota</taxon>
        <taxon>Clostridia</taxon>
        <taxon>Eubacteriales</taxon>
        <taxon>Butyricicoccaceae</taxon>
        <taxon>Agathobaculum</taxon>
    </lineage>
</organism>
<dbReference type="EMBL" id="JACOPK010000005">
    <property type="protein sequence ID" value="MBC5695692.1"/>
    <property type="molecule type" value="Genomic_DNA"/>
</dbReference>
<evidence type="ECO:0000313" key="4">
    <source>
        <dbReference type="EMBL" id="MBC5695692.1"/>
    </source>
</evidence>
<sequence>MGTPLVSVIVPVYKTPEQFLRACIESIQQQTIKDLQIILVDDGSPDKCGDICDQYAEKDKRIQVIHQKNGGPSNARNHGIECIRGKYLIFIDADDEIYPKALETGIAAMERTNAQCAVFGWINNETGKPVDCNVTEIERVITASEAMKEIAGENDLCGGGYPWNKIWNVDAVRNSHNGEISFFDCTLFTYEDKYWVLNMLFGLERVVLLPDVFYNYRFVESSLTNSSDSWKRRQFNAYAAYDKICDYLQPINQSAYRAGLCKYFRFSYIDMMNMRSWRNEDIEWYRKTKKSVLKVCKRIHLGDLKKFKHYIAWIFCLIYCRI</sequence>
<proteinExistence type="predicted"/>
<dbReference type="InterPro" id="IPR029044">
    <property type="entry name" value="Nucleotide-diphossugar_trans"/>
</dbReference>
<reference evidence="4 5" key="1">
    <citation type="submission" date="2020-08" db="EMBL/GenBank/DDBJ databases">
        <title>Genome public.</title>
        <authorList>
            <person name="Liu C."/>
            <person name="Sun Q."/>
        </authorList>
    </citation>
    <scope>NUCLEOTIDE SEQUENCE [LARGE SCALE GENOMIC DNA]</scope>
    <source>
        <strain evidence="4 5">M2</strain>
    </source>
</reference>
<dbReference type="RefSeq" id="WP_186969910.1">
    <property type="nucleotide sequence ID" value="NZ_JACOPK010000005.1"/>
</dbReference>
<dbReference type="SUPFAM" id="SSF53448">
    <property type="entry name" value="Nucleotide-diphospho-sugar transferases"/>
    <property type="match status" value="1"/>
</dbReference>
<feature type="domain" description="Glycosyltransferase 2-like" evidence="3">
    <location>
        <begin position="7"/>
        <end position="126"/>
    </location>
</feature>
<evidence type="ECO:0000313" key="5">
    <source>
        <dbReference type="Proteomes" id="UP000641741"/>
    </source>
</evidence>
<dbReference type="PANTHER" id="PTHR22916:SF51">
    <property type="entry name" value="GLYCOSYLTRANSFERASE EPSH-RELATED"/>
    <property type="match status" value="1"/>
</dbReference>